<evidence type="ECO:0000313" key="2">
    <source>
        <dbReference type="Proteomes" id="UP000325529"/>
    </source>
</evidence>
<dbReference type="AlphaFoldDB" id="A0A5J6GK23"/>
<protein>
    <submittedName>
        <fullName evidence="1">Uncharacterized protein</fullName>
    </submittedName>
</protein>
<gene>
    <name evidence="1" type="ORF">CP970_23485</name>
</gene>
<accession>A0A5J6GK23</accession>
<name>A0A5J6GK23_STRKN</name>
<reference evidence="1 2" key="1">
    <citation type="submission" date="2017-09" db="EMBL/GenBank/DDBJ databases">
        <authorList>
            <person name="Lee N."/>
            <person name="Cho B.-K."/>
        </authorList>
    </citation>
    <scope>NUCLEOTIDE SEQUENCE [LARGE SCALE GENOMIC DNA]</scope>
    <source>
        <strain evidence="1 2">ATCC 12853</strain>
    </source>
</reference>
<dbReference type="EMBL" id="CP023699">
    <property type="protein sequence ID" value="QEU93476.1"/>
    <property type="molecule type" value="Genomic_DNA"/>
</dbReference>
<dbReference type="Proteomes" id="UP000325529">
    <property type="component" value="Chromosome"/>
</dbReference>
<evidence type="ECO:0000313" key="1">
    <source>
        <dbReference type="EMBL" id="QEU93476.1"/>
    </source>
</evidence>
<keyword evidence="2" id="KW-1185">Reference proteome</keyword>
<organism evidence="1 2">
    <name type="scientific">Streptomyces kanamyceticus</name>
    <dbReference type="NCBI Taxonomy" id="1967"/>
    <lineage>
        <taxon>Bacteria</taxon>
        <taxon>Bacillati</taxon>
        <taxon>Actinomycetota</taxon>
        <taxon>Actinomycetes</taxon>
        <taxon>Kitasatosporales</taxon>
        <taxon>Streptomycetaceae</taxon>
        <taxon>Streptomyces</taxon>
    </lineage>
</organism>
<dbReference type="KEGG" id="ska:CP970_23485"/>
<sequence length="78" mass="8568">MSVSRAAEDVQDALQAQSVCRRRCTPLCAPVRLLGQGDDQLLVGLEFAGDVVEVLSQPLCIRFLRTRNRVMAGWPGRA</sequence>
<proteinExistence type="predicted"/>